<dbReference type="AlphaFoldDB" id="A0AAN9TML7"/>
<evidence type="ECO:0000256" key="14">
    <source>
        <dbReference type="ARBA" id="ARBA00023136"/>
    </source>
</evidence>
<dbReference type="InterPro" id="IPR003593">
    <property type="entry name" value="AAA+_ATPase"/>
</dbReference>
<dbReference type="GO" id="GO:0005743">
    <property type="term" value="C:mitochondrial inner membrane"/>
    <property type="evidence" value="ECO:0007669"/>
    <property type="project" value="TreeGrafter"/>
</dbReference>
<evidence type="ECO:0000256" key="16">
    <source>
        <dbReference type="SAM" id="Phobius"/>
    </source>
</evidence>
<dbReference type="CDD" id="cd19501">
    <property type="entry name" value="RecA-like_FtsH"/>
    <property type="match status" value="1"/>
</dbReference>
<keyword evidence="11 15" id="KW-0067">ATP-binding</keyword>
<dbReference type="GO" id="GO:0007005">
    <property type="term" value="P:mitochondrion organization"/>
    <property type="evidence" value="ECO:0007669"/>
    <property type="project" value="TreeGrafter"/>
</dbReference>
<keyword evidence="6" id="KW-0645">Protease</keyword>
<keyword evidence="7" id="KW-0479">Metal-binding</keyword>
<keyword evidence="10" id="KW-0862">Zinc</keyword>
<keyword evidence="16" id="KW-1133">Transmembrane helix</keyword>
<dbReference type="InterPro" id="IPR000642">
    <property type="entry name" value="Peptidase_M41"/>
</dbReference>
<accession>A0AAN9TML7</accession>
<evidence type="ECO:0000256" key="12">
    <source>
        <dbReference type="ARBA" id="ARBA00023049"/>
    </source>
</evidence>
<evidence type="ECO:0000256" key="6">
    <source>
        <dbReference type="ARBA" id="ARBA00022670"/>
    </source>
</evidence>
<dbReference type="NCBIfam" id="TIGR01241">
    <property type="entry name" value="FtsH_fam"/>
    <property type="match status" value="1"/>
</dbReference>
<proteinExistence type="inferred from homology"/>
<dbReference type="GO" id="GO:0016887">
    <property type="term" value="F:ATP hydrolysis activity"/>
    <property type="evidence" value="ECO:0007669"/>
    <property type="project" value="InterPro"/>
</dbReference>
<protein>
    <recommendedName>
        <fullName evidence="17">AAA+ ATPase domain-containing protein</fullName>
    </recommendedName>
</protein>
<dbReference type="GO" id="GO:0046872">
    <property type="term" value="F:metal ion binding"/>
    <property type="evidence" value="ECO:0007669"/>
    <property type="project" value="UniProtKB-KW"/>
</dbReference>
<comment type="similarity">
    <text evidence="5">In the N-terminal section; belongs to the AAA ATPase family.</text>
</comment>
<dbReference type="Proteomes" id="UP001367676">
    <property type="component" value="Unassembled WGS sequence"/>
</dbReference>
<evidence type="ECO:0000256" key="11">
    <source>
        <dbReference type="ARBA" id="ARBA00022840"/>
    </source>
</evidence>
<evidence type="ECO:0000256" key="13">
    <source>
        <dbReference type="ARBA" id="ARBA00023128"/>
    </source>
</evidence>
<dbReference type="EMBL" id="JBBCAQ010000019">
    <property type="protein sequence ID" value="KAK7595166.1"/>
    <property type="molecule type" value="Genomic_DNA"/>
</dbReference>
<dbReference type="InterPro" id="IPR005936">
    <property type="entry name" value="FtsH"/>
</dbReference>
<dbReference type="GO" id="GO:0004222">
    <property type="term" value="F:metalloendopeptidase activity"/>
    <property type="evidence" value="ECO:0007669"/>
    <property type="project" value="InterPro"/>
</dbReference>
<evidence type="ECO:0000256" key="8">
    <source>
        <dbReference type="ARBA" id="ARBA00022741"/>
    </source>
</evidence>
<comment type="subcellular location">
    <subcellularLocation>
        <location evidence="3">Membrane</location>
    </subcellularLocation>
    <subcellularLocation>
        <location evidence="2">Mitochondrion</location>
    </subcellularLocation>
</comment>
<keyword evidence="16" id="KW-0812">Transmembrane</keyword>
<comment type="similarity">
    <text evidence="15">Belongs to the AAA ATPase family.</text>
</comment>
<comment type="similarity">
    <text evidence="4">In the C-terminal section; belongs to the peptidase M41 family.</text>
</comment>
<keyword evidence="12" id="KW-0482">Metalloprotease</keyword>
<dbReference type="PANTHER" id="PTHR23076:SF97">
    <property type="entry name" value="ATP-DEPENDENT ZINC METALLOPROTEASE YME1L1"/>
    <property type="match status" value="1"/>
</dbReference>
<dbReference type="InterPro" id="IPR041569">
    <property type="entry name" value="AAA_lid_3"/>
</dbReference>
<dbReference type="Gene3D" id="3.40.50.300">
    <property type="entry name" value="P-loop containing nucleotide triphosphate hydrolases"/>
    <property type="match status" value="1"/>
</dbReference>
<dbReference type="GO" id="GO:0005524">
    <property type="term" value="F:ATP binding"/>
    <property type="evidence" value="ECO:0007669"/>
    <property type="project" value="UniProtKB-KW"/>
</dbReference>
<dbReference type="Gene3D" id="1.10.8.60">
    <property type="match status" value="1"/>
</dbReference>
<name>A0AAN9TML7_9HEMI</name>
<feature type="domain" description="AAA+ ATPase" evidence="17">
    <location>
        <begin position="290"/>
        <end position="427"/>
    </location>
</feature>
<dbReference type="GO" id="GO:0004176">
    <property type="term" value="F:ATP-dependent peptidase activity"/>
    <property type="evidence" value="ECO:0007669"/>
    <property type="project" value="InterPro"/>
</dbReference>
<dbReference type="InterPro" id="IPR027417">
    <property type="entry name" value="P-loop_NTPase"/>
</dbReference>
<evidence type="ECO:0000256" key="4">
    <source>
        <dbReference type="ARBA" id="ARBA00010044"/>
    </source>
</evidence>
<dbReference type="HAMAP" id="MF_01458">
    <property type="entry name" value="FtsH"/>
    <property type="match status" value="1"/>
</dbReference>
<feature type="transmembrane region" description="Helical" evidence="16">
    <location>
        <begin position="216"/>
        <end position="238"/>
    </location>
</feature>
<gene>
    <name evidence="18" type="ORF">V9T40_001599</name>
</gene>
<dbReference type="GO" id="GO:0006515">
    <property type="term" value="P:protein quality control for misfolded or incompletely synthesized proteins"/>
    <property type="evidence" value="ECO:0007669"/>
    <property type="project" value="TreeGrafter"/>
</dbReference>
<keyword evidence="19" id="KW-1185">Reference proteome</keyword>
<keyword evidence="9" id="KW-0378">Hydrolase</keyword>
<evidence type="ECO:0000256" key="10">
    <source>
        <dbReference type="ARBA" id="ARBA00022833"/>
    </source>
</evidence>
<organism evidence="18 19">
    <name type="scientific">Parthenolecanium corni</name>
    <dbReference type="NCBI Taxonomy" id="536013"/>
    <lineage>
        <taxon>Eukaryota</taxon>
        <taxon>Metazoa</taxon>
        <taxon>Ecdysozoa</taxon>
        <taxon>Arthropoda</taxon>
        <taxon>Hexapoda</taxon>
        <taxon>Insecta</taxon>
        <taxon>Pterygota</taxon>
        <taxon>Neoptera</taxon>
        <taxon>Paraneoptera</taxon>
        <taxon>Hemiptera</taxon>
        <taxon>Sternorrhyncha</taxon>
        <taxon>Coccoidea</taxon>
        <taxon>Coccidae</taxon>
        <taxon>Parthenolecanium</taxon>
    </lineage>
</organism>
<dbReference type="Pfam" id="PF01434">
    <property type="entry name" value="Peptidase_M41"/>
    <property type="match status" value="1"/>
</dbReference>
<comment type="caution">
    <text evidence="18">The sequence shown here is derived from an EMBL/GenBank/DDBJ whole genome shotgun (WGS) entry which is preliminary data.</text>
</comment>
<evidence type="ECO:0000313" key="19">
    <source>
        <dbReference type="Proteomes" id="UP001367676"/>
    </source>
</evidence>
<dbReference type="FunFam" id="1.10.8.60:FF:000001">
    <property type="entry name" value="ATP-dependent zinc metalloprotease FtsH"/>
    <property type="match status" value="1"/>
</dbReference>
<reference evidence="18 19" key="1">
    <citation type="submission" date="2024-03" db="EMBL/GenBank/DDBJ databases">
        <title>Adaptation during the transition from Ophiocordyceps entomopathogen to insect associate is accompanied by gene loss and intensified selection.</title>
        <authorList>
            <person name="Ward C.M."/>
            <person name="Onetto C.A."/>
            <person name="Borneman A.R."/>
        </authorList>
    </citation>
    <scope>NUCLEOTIDE SEQUENCE [LARGE SCALE GENOMIC DNA]</scope>
    <source>
        <strain evidence="18">AWRI1</strain>
        <tissue evidence="18">Single Adult Female</tissue>
    </source>
</reference>
<dbReference type="InterPro" id="IPR003960">
    <property type="entry name" value="ATPase_AAA_CS"/>
</dbReference>
<dbReference type="InterPro" id="IPR003959">
    <property type="entry name" value="ATPase_AAA_core"/>
</dbReference>
<keyword evidence="14 16" id="KW-0472">Membrane</keyword>
<dbReference type="FunFam" id="3.40.50.300:FF:000175">
    <property type="entry name" value="ATP-dependent zinc metalloprotease FTSH 4"/>
    <property type="match status" value="1"/>
</dbReference>
<evidence type="ECO:0000256" key="2">
    <source>
        <dbReference type="ARBA" id="ARBA00004173"/>
    </source>
</evidence>
<keyword evidence="8 15" id="KW-0547">Nucleotide-binding</keyword>
<dbReference type="PROSITE" id="PS00674">
    <property type="entry name" value="AAA"/>
    <property type="match status" value="1"/>
</dbReference>
<comment type="cofactor">
    <cofactor evidence="1">
        <name>Zn(2+)</name>
        <dbReference type="ChEBI" id="CHEBI:29105"/>
    </cofactor>
</comment>
<evidence type="ECO:0000256" key="9">
    <source>
        <dbReference type="ARBA" id="ARBA00022801"/>
    </source>
</evidence>
<evidence type="ECO:0000256" key="5">
    <source>
        <dbReference type="ARBA" id="ARBA00010550"/>
    </source>
</evidence>
<dbReference type="SMART" id="SM00382">
    <property type="entry name" value="AAA"/>
    <property type="match status" value="1"/>
</dbReference>
<evidence type="ECO:0000313" key="18">
    <source>
        <dbReference type="EMBL" id="KAK7595166.1"/>
    </source>
</evidence>
<keyword evidence="13" id="KW-0496">Mitochondrion</keyword>
<dbReference type="Pfam" id="PF17862">
    <property type="entry name" value="AAA_lid_3"/>
    <property type="match status" value="1"/>
</dbReference>
<evidence type="ECO:0000256" key="3">
    <source>
        <dbReference type="ARBA" id="ARBA00004370"/>
    </source>
</evidence>
<dbReference type="Pfam" id="PF00004">
    <property type="entry name" value="AAA"/>
    <property type="match status" value="1"/>
</dbReference>
<evidence type="ECO:0000256" key="1">
    <source>
        <dbReference type="ARBA" id="ARBA00001947"/>
    </source>
</evidence>
<sequence length="694" mass="75925">MFAAPNYHIFSYQLAILPQAVPRWRSSSSHHVRSHSTAASAEAISISFKEVTRHLNLSTAILKTHSLSPVFSPRRKLSNIWRQSFVSSNSFNENKLVGVNQAPFNANSLSSNRILFKCVPTNFAYSQQIRAFKTRRNATSASLQNPSLSDRLKTILPNEGSPNFTSKSSFLDSDTSDARLTDKERIRVKLAFAEGYSAGKQSSPRGLRILKAVQNLIILVLMVVVTGTIISSATGTVFKLQINNQSEVDAQSIDITFDDVKGVDEAKQELKEIVEFLKNPDKFSALGGKLPKGALLVGPPGTGKTLLARAVAGEAGVPFFHAAGSEFDEILVGQGARRVRDLFAAAKNRAPCVIFIDEIDAVGGKRTNSVLHPYANQTINQLLSEMDGFHQNEGVIVLGATNRREDLDRALLRPGRFDVEVHVNLPDCAGRKEIFELYLKKIQCRNIDVDVLARGSIGFTGADIENMVNLAAIRAAIDNSKFVAMKDLENAKDKILMGPARKSRIPDEEANEITAYHEGGHAIVAFFTKDANPIHKVTIIPRGPSLGHTAYIPKKDQYHTRKSELLASLDTMMGGRAAEELIYGPDRITSGAASDLKQATALATSMVKELGMSEKVGLRTHDSRDGGALINVNELSPATADLIDQEIKRLLQESYERAKAILKAHAKEHKQLADALLKYETLGIDDVTAILSPR</sequence>
<dbReference type="SUPFAM" id="SSF140990">
    <property type="entry name" value="FtsH protease domain-like"/>
    <property type="match status" value="1"/>
</dbReference>
<dbReference type="Gene3D" id="1.20.58.760">
    <property type="entry name" value="Peptidase M41"/>
    <property type="match status" value="1"/>
</dbReference>
<evidence type="ECO:0000259" key="17">
    <source>
        <dbReference type="SMART" id="SM00382"/>
    </source>
</evidence>
<evidence type="ECO:0000256" key="15">
    <source>
        <dbReference type="RuleBase" id="RU003651"/>
    </source>
</evidence>
<dbReference type="FunFam" id="1.20.58.760:FF:000002">
    <property type="entry name" value="ATP-dependent zinc metalloprotease FtsH"/>
    <property type="match status" value="1"/>
</dbReference>
<dbReference type="InterPro" id="IPR037219">
    <property type="entry name" value="Peptidase_M41-like"/>
</dbReference>
<evidence type="ECO:0000256" key="7">
    <source>
        <dbReference type="ARBA" id="ARBA00022723"/>
    </source>
</evidence>
<dbReference type="PANTHER" id="PTHR23076">
    <property type="entry name" value="METALLOPROTEASE M41 FTSH"/>
    <property type="match status" value="1"/>
</dbReference>
<dbReference type="SUPFAM" id="SSF52540">
    <property type="entry name" value="P-loop containing nucleoside triphosphate hydrolases"/>
    <property type="match status" value="1"/>
</dbReference>